<dbReference type="EMBL" id="CAXAMN010019446">
    <property type="protein sequence ID" value="CAK9054380.1"/>
    <property type="molecule type" value="Genomic_DNA"/>
</dbReference>
<evidence type="ECO:0000313" key="2">
    <source>
        <dbReference type="Proteomes" id="UP001642484"/>
    </source>
</evidence>
<organism evidence="1 2">
    <name type="scientific">Durusdinium trenchii</name>
    <dbReference type="NCBI Taxonomy" id="1381693"/>
    <lineage>
        <taxon>Eukaryota</taxon>
        <taxon>Sar</taxon>
        <taxon>Alveolata</taxon>
        <taxon>Dinophyceae</taxon>
        <taxon>Suessiales</taxon>
        <taxon>Symbiodiniaceae</taxon>
        <taxon>Durusdinium</taxon>
    </lineage>
</organism>
<gene>
    <name evidence="1" type="ORF">CCMP2556_LOCUS27201</name>
</gene>
<name>A0ABP0MWG4_9DINO</name>
<reference evidence="1 2" key="1">
    <citation type="submission" date="2024-02" db="EMBL/GenBank/DDBJ databases">
        <authorList>
            <person name="Chen Y."/>
            <person name="Shah S."/>
            <person name="Dougan E. K."/>
            <person name="Thang M."/>
            <person name="Chan C."/>
        </authorList>
    </citation>
    <scope>NUCLEOTIDE SEQUENCE [LARGE SCALE GENOMIC DNA]</scope>
</reference>
<accession>A0ABP0MWG4</accession>
<keyword evidence="2" id="KW-1185">Reference proteome</keyword>
<comment type="caution">
    <text evidence="1">The sequence shown here is derived from an EMBL/GenBank/DDBJ whole genome shotgun (WGS) entry which is preliminary data.</text>
</comment>
<evidence type="ECO:0000313" key="1">
    <source>
        <dbReference type="EMBL" id="CAK9054380.1"/>
    </source>
</evidence>
<proteinExistence type="predicted"/>
<sequence>MQDLQMERICKIYVLLMRDYTPQKGTHVCISPRVETCFGNNRYLFGPATGISFAHTLPMMKLLFSWRCLANVMHGATFPVYDWQKFLTHPFADFFSLPWEEFVLEHNRHHASTVDLLIQGEFGWDPEEFHYALQQWAGPFSTNWYKYILTVPWFLFFFWQRFWP</sequence>
<protein>
    <submittedName>
        <fullName evidence="1">Uncharacterized protein</fullName>
    </submittedName>
</protein>
<dbReference type="Proteomes" id="UP001642484">
    <property type="component" value="Unassembled WGS sequence"/>
</dbReference>